<proteinExistence type="predicted"/>
<dbReference type="AlphaFoldDB" id="A0A0P9EZ49"/>
<sequence length="112" mass="12398">MLPTRTPAERDEEYKQLQARAQKIGPTRNAYEQLLAEQISAALDQHDTANDADDDAGCKAAAARADASMIALATYRSTYNPIQAMSRQFSAFGQPRNLAEQLIYADICKDLF</sequence>
<name>A0A0P9EZ49_9CHLR</name>
<gene>
    <name evidence="1" type="ORF">SE17_32695</name>
</gene>
<reference evidence="1 2" key="1">
    <citation type="submission" date="2015-09" db="EMBL/GenBank/DDBJ databases">
        <title>Draft genome sequence of Kouleothrix aurantiaca JCM 19913.</title>
        <authorList>
            <person name="Hemp J."/>
        </authorList>
    </citation>
    <scope>NUCLEOTIDE SEQUENCE [LARGE SCALE GENOMIC DNA]</scope>
    <source>
        <strain evidence="1 2">COM-B</strain>
    </source>
</reference>
<evidence type="ECO:0000313" key="1">
    <source>
        <dbReference type="EMBL" id="KPV49422.1"/>
    </source>
</evidence>
<organism evidence="1 2">
    <name type="scientific">Kouleothrix aurantiaca</name>
    <dbReference type="NCBI Taxonomy" id="186479"/>
    <lineage>
        <taxon>Bacteria</taxon>
        <taxon>Bacillati</taxon>
        <taxon>Chloroflexota</taxon>
        <taxon>Chloroflexia</taxon>
        <taxon>Chloroflexales</taxon>
        <taxon>Roseiflexineae</taxon>
        <taxon>Roseiflexaceae</taxon>
        <taxon>Kouleothrix</taxon>
    </lineage>
</organism>
<dbReference type="EMBL" id="LJCR01001976">
    <property type="protein sequence ID" value="KPV49422.1"/>
    <property type="molecule type" value="Genomic_DNA"/>
</dbReference>
<evidence type="ECO:0000313" key="2">
    <source>
        <dbReference type="Proteomes" id="UP000050509"/>
    </source>
</evidence>
<keyword evidence="2" id="KW-1185">Reference proteome</keyword>
<dbReference type="Proteomes" id="UP000050509">
    <property type="component" value="Unassembled WGS sequence"/>
</dbReference>
<comment type="caution">
    <text evidence="1">The sequence shown here is derived from an EMBL/GenBank/DDBJ whole genome shotgun (WGS) entry which is preliminary data.</text>
</comment>
<accession>A0A0P9EZ49</accession>
<protein>
    <submittedName>
        <fullName evidence="1">Uncharacterized protein</fullName>
    </submittedName>
</protein>
<feature type="non-terminal residue" evidence="1">
    <location>
        <position position="112"/>
    </location>
</feature>